<geneLocation type="plasmid" evidence="1">
    <name>unnamed</name>
</geneLocation>
<proteinExistence type="predicted"/>
<keyword evidence="1" id="KW-0614">Plasmid</keyword>
<dbReference type="EMBL" id="CP004326">
    <property type="protein sequence ID" value="AHH07605.1"/>
    <property type="molecule type" value="Genomic_DNA"/>
</dbReference>
<reference evidence="1" key="1">
    <citation type="submission" date="2013-02" db="EMBL/GenBank/DDBJ databases">
        <title>Comparative genomics of Borrelia species.</title>
        <authorList>
            <person name="Schwan T.G."/>
            <person name="Raffel S.J."/>
            <person name="Porcella S.F."/>
        </authorList>
    </citation>
    <scope>NUCLEOTIDE SEQUENCE</scope>
    <source>
        <strain evidence="1">DOU</strain>
        <plasmid evidence="1">unnamed</plasmid>
    </source>
</reference>
<evidence type="ECO:0000313" key="1">
    <source>
        <dbReference type="EMBL" id="AHH07605.1"/>
    </source>
</evidence>
<dbReference type="AlphaFoldDB" id="W5SL38"/>
<name>W5SL38_9SPIR</name>
<sequence>MNQNLQSAQEIRQPIKNTFKQIVEGALKKASINLKTKYLAIVKIEIKHTFDNEDQKEINKL</sequence>
<organism evidence="1">
    <name type="scientific">Borrelia crocidurae DOU</name>
    <dbReference type="NCBI Taxonomy" id="1293575"/>
    <lineage>
        <taxon>Bacteria</taxon>
        <taxon>Pseudomonadati</taxon>
        <taxon>Spirochaetota</taxon>
        <taxon>Spirochaetia</taxon>
        <taxon>Spirochaetales</taxon>
        <taxon>Borreliaceae</taxon>
        <taxon>Borrelia</taxon>
    </lineage>
</organism>
<protein>
    <submittedName>
        <fullName evidence="1">Uncharacterized protein</fullName>
    </submittedName>
</protein>
<accession>W5SL38</accession>
<dbReference type="HOGENOM" id="CLU_2913310_0_0_12"/>
<gene>
    <name evidence="1" type="ORF">BCD_1539</name>
</gene>